<name>A0A0F3N7F3_ANAPH</name>
<proteinExistence type="predicted"/>
<gene>
    <name evidence="2" type="ORF">APHMUC_0592</name>
</gene>
<keyword evidence="1" id="KW-0472">Membrane</keyword>
<evidence type="ECO:0008006" key="4">
    <source>
        <dbReference type="Google" id="ProtNLM"/>
    </source>
</evidence>
<dbReference type="PATRIC" id="fig|1359152.3.peg.629"/>
<keyword evidence="1" id="KW-1133">Transmembrane helix</keyword>
<organism evidence="2 3">
    <name type="scientific">Anaplasma phagocytophilum str. ApMUC09</name>
    <dbReference type="NCBI Taxonomy" id="1359152"/>
    <lineage>
        <taxon>Bacteria</taxon>
        <taxon>Pseudomonadati</taxon>
        <taxon>Pseudomonadota</taxon>
        <taxon>Alphaproteobacteria</taxon>
        <taxon>Rickettsiales</taxon>
        <taxon>Anaplasmataceae</taxon>
        <taxon>Anaplasma</taxon>
        <taxon>phagocytophilum group</taxon>
    </lineage>
</organism>
<dbReference type="Proteomes" id="UP000033441">
    <property type="component" value="Unassembled WGS sequence"/>
</dbReference>
<sequence>MSREEIGQFFVRFKGAIMGVVLLALCASGIAFFLDSRSEKQRIKDGDAIYDVLRRNDGSVEQRLAEVSDTSKGIVARLAKFKLAAGHVRSGSVVSAKELYYDLAADTGLTRELRELAEYFAIVLSLDGKDIDEALEERLVRLASGKDSIYRSSAKEALIVSKLRKNDVDAAVLVMKEVLGDPALNMEIRRNVEGLLRVYGHK</sequence>
<evidence type="ECO:0000313" key="2">
    <source>
        <dbReference type="EMBL" id="KJV63612.1"/>
    </source>
</evidence>
<evidence type="ECO:0000256" key="1">
    <source>
        <dbReference type="SAM" id="Phobius"/>
    </source>
</evidence>
<evidence type="ECO:0000313" key="3">
    <source>
        <dbReference type="Proteomes" id="UP000033441"/>
    </source>
</evidence>
<dbReference type="EMBL" id="LANV01000001">
    <property type="protein sequence ID" value="KJV63612.1"/>
    <property type="molecule type" value="Genomic_DNA"/>
</dbReference>
<feature type="transmembrane region" description="Helical" evidence="1">
    <location>
        <begin position="15"/>
        <end position="34"/>
    </location>
</feature>
<keyword evidence="1" id="KW-0812">Transmembrane</keyword>
<dbReference type="AlphaFoldDB" id="A0A0F3N7F3"/>
<comment type="caution">
    <text evidence="2">The sequence shown here is derived from an EMBL/GenBank/DDBJ whole genome shotgun (WGS) entry which is preliminary data.</text>
</comment>
<protein>
    <recommendedName>
        <fullName evidence="4">Tetratricopeptide repeat-like domain-containing protein</fullName>
    </recommendedName>
</protein>
<reference evidence="2 3" key="1">
    <citation type="submission" date="2015-02" db="EMBL/GenBank/DDBJ databases">
        <title>Genome Sequencing of Rickettsiales.</title>
        <authorList>
            <person name="Daugherty S.C."/>
            <person name="Su Q."/>
            <person name="Abolude K."/>
            <person name="Beier-Sexton M."/>
            <person name="Carlyon J.A."/>
            <person name="Carter R."/>
            <person name="Day N.P."/>
            <person name="Dumler S.J."/>
            <person name="Dyachenko V."/>
            <person name="Godinez A."/>
            <person name="Kurtti T.J."/>
            <person name="Lichay M."/>
            <person name="Mullins K.E."/>
            <person name="Ott S."/>
            <person name="Pappas-Brown V."/>
            <person name="Paris D.H."/>
            <person name="Patel P."/>
            <person name="Richards A.L."/>
            <person name="Sadzewicz L."/>
            <person name="Sears K."/>
            <person name="Seidman D."/>
            <person name="Sengamalay N."/>
            <person name="Stenos J."/>
            <person name="Tallon L.J."/>
            <person name="Vincent G."/>
            <person name="Fraser C.M."/>
            <person name="Munderloh U."/>
            <person name="Dunning-Hotopp J.C."/>
        </authorList>
    </citation>
    <scope>NUCLEOTIDE SEQUENCE [LARGE SCALE GENOMIC DNA]</scope>
    <source>
        <strain evidence="2 3">ApMUC09</strain>
    </source>
</reference>
<accession>A0A0F3N7F3</accession>